<evidence type="ECO:0000256" key="7">
    <source>
        <dbReference type="ARBA" id="ARBA00022777"/>
    </source>
</evidence>
<dbReference type="SUPFAM" id="SSF55874">
    <property type="entry name" value="ATPase domain of HSP90 chaperone/DNA topoisomerase II/histidine kinase"/>
    <property type="match status" value="1"/>
</dbReference>
<dbReference type="Proteomes" id="UP000092503">
    <property type="component" value="Unassembled WGS sequence"/>
</dbReference>
<dbReference type="PROSITE" id="PS50109">
    <property type="entry name" value="HIS_KIN"/>
    <property type="match status" value="1"/>
</dbReference>
<keyword evidence="7 11" id="KW-0418">Kinase</keyword>
<reference evidence="11 12" key="1">
    <citation type="submission" date="2016-06" db="EMBL/GenBank/DDBJ databases">
        <authorList>
            <person name="Kjaerup R.B."/>
            <person name="Dalgaard T.S."/>
            <person name="Juul-Madsen H.R."/>
        </authorList>
    </citation>
    <scope>NUCLEOTIDE SEQUENCE [LARGE SCALE GENOMIC DNA]</scope>
    <source>
        <strain evidence="11">LMG947</strain>
    </source>
</reference>
<dbReference type="InterPro" id="IPR004358">
    <property type="entry name" value="Sig_transdc_His_kin-like_C"/>
</dbReference>
<dbReference type="EC" id="2.7.13.3" evidence="3"/>
<keyword evidence="8" id="KW-1133">Transmembrane helix</keyword>
<sequence length="119" mass="13179">MPGDHQVLSDGFLLRQALINLLENAIAFSPQRSHVRLYAQLRHGHWELAVEDRGSVVPDYAIERVFERFYSLARPQTGQRSSGLGLPFVREVARLHGGDVRLGNRNGVGAIAVLRLPAG</sequence>
<evidence type="ECO:0000256" key="2">
    <source>
        <dbReference type="ARBA" id="ARBA00004370"/>
    </source>
</evidence>
<evidence type="ECO:0000313" key="12">
    <source>
        <dbReference type="Proteomes" id="UP000092503"/>
    </source>
</evidence>
<organism evidence="11 12">
    <name type="scientific">Xanthomonas bromi</name>
    <dbReference type="NCBI Taxonomy" id="56449"/>
    <lineage>
        <taxon>Bacteria</taxon>
        <taxon>Pseudomonadati</taxon>
        <taxon>Pseudomonadota</taxon>
        <taxon>Gammaproteobacteria</taxon>
        <taxon>Lysobacterales</taxon>
        <taxon>Lysobacteraceae</taxon>
        <taxon>Xanthomonas</taxon>
    </lineage>
</organism>
<dbReference type="PANTHER" id="PTHR45436:SF10">
    <property type="entry name" value="HISTIDINE KINASE"/>
    <property type="match status" value="1"/>
</dbReference>
<dbReference type="InterPro" id="IPR005467">
    <property type="entry name" value="His_kinase_dom"/>
</dbReference>
<name>A0A1C3NLC6_9XANT</name>
<dbReference type="PRINTS" id="PR00344">
    <property type="entry name" value="BCTRLSENSOR"/>
</dbReference>
<dbReference type="InterPro" id="IPR003594">
    <property type="entry name" value="HATPase_dom"/>
</dbReference>
<dbReference type="InterPro" id="IPR036890">
    <property type="entry name" value="HATPase_C_sf"/>
</dbReference>
<evidence type="ECO:0000259" key="10">
    <source>
        <dbReference type="PROSITE" id="PS50109"/>
    </source>
</evidence>
<dbReference type="SMART" id="SM00387">
    <property type="entry name" value="HATPase_c"/>
    <property type="match status" value="1"/>
</dbReference>
<dbReference type="STRING" id="56449.XBLMG947_1922"/>
<dbReference type="GO" id="GO:0016020">
    <property type="term" value="C:membrane"/>
    <property type="evidence" value="ECO:0007669"/>
    <property type="project" value="UniProtKB-SubCell"/>
</dbReference>
<gene>
    <name evidence="11" type="ORF">XBLMG947_1922</name>
</gene>
<dbReference type="GO" id="GO:0004673">
    <property type="term" value="F:protein histidine kinase activity"/>
    <property type="evidence" value="ECO:0007669"/>
    <property type="project" value="UniProtKB-EC"/>
</dbReference>
<evidence type="ECO:0000256" key="3">
    <source>
        <dbReference type="ARBA" id="ARBA00012438"/>
    </source>
</evidence>
<keyword evidence="6" id="KW-0812">Transmembrane</keyword>
<dbReference type="Gene3D" id="3.30.565.10">
    <property type="entry name" value="Histidine kinase-like ATPase, C-terminal domain"/>
    <property type="match status" value="1"/>
</dbReference>
<keyword evidence="9" id="KW-0472">Membrane</keyword>
<evidence type="ECO:0000256" key="4">
    <source>
        <dbReference type="ARBA" id="ARBA00022553"/>
    </source>
</evidence>
<evidence type="ECO:0000256" key="9">
    <source>
        <dbReference type="ARBA" id="ARBA00023136"/>
    </source>
</evidence>
<feature type="domain" description="Histidine kinase" evidence="10">
    <location>
        <begin position="1"/>
        <end position="119"/>
    </location>
</feature>
<dbReference type="Pfam" id="PF02518">
    <property type="entry name" value="HATPase_c"/>
    <property type="match status" value="1"/>
</dbReference>
<proteinExistence type="predicted"/>
<evidence type="ECO:0000313" key="11">
    <source>
        <dbReference type="EMBL" id="SBV51138.1"/>
    </source>
</evidence>
<protein>
    <recommendedName>
        <fullName evidence="3">histidine kinase</fullName>
        <ecNumber evidence="3">2.7.13.3</ecNumber>
    </recommendedName>
</protein>
<dbReference type="AlphaFoldDB" id="A0A1C3NLC6"/>
<comment type="subcellular location">
    <subcellularLocation>
        <location evidence="2">Membrane</location>
    </subcellularLocation>
</comment>
<evidence type="ECO:0000256" key="1">
    <source>
        <dbReference type="ARBA" id="ARBA00000085"/>
    </source>
</evidence>
<keyword evidence="4" id="KW-0597">Phosphoprotein</keyword>
<accession>A0A1C3NLC6</accession>
<dbReference type="EMBL" id="FLTX01000027">
    <property type="protein sequence ID" value="SBV51138.1"/>
    <property type="molecule type" value="Genomic_DNA"/>
</dbReference>
<evidence type="ECO:0000256" key="8">
    <source>
        <dbReference type="ARBA" id="ARBA00022989"/>
    </source>
</evidence>
<dbReference type="PANTHER" id="PTHR45436">
    <property type="entry name" value="SENSOR HISTIDINE KINASE YKOH"/>
    <property type="match status" value="1"/>
</dbReference>
<evidence type="ECO:0000256" key="5">
    <source>
        <dbReference type="ARBA" id="ARBA00022679"/>
    </source>
</evidence>
<comment type="catalytic activity">
    <reaction evidence="1">
        <text>ATP + protein L-histidine = ADP + protein N-phospho-L-histidine.</text>
        <dbReference type="EC" id="2.7.13.3"/>
    </reaction>
</comment>
<keyword evidence="5" id="KW-0808">Transferase</keyword>
<dbReference type="InterPro" id="IPR050428">
    <property type="entry name" value="TCS_sensor_his_kinase"/>
</dbReference>
<evidence type="ECO:0000256" key="6">
    <source>
        <dbReference type="ARBA" id="ARBA00022692"/>
    </source>
</evidence>